<evidence type="ECO:0000256" key="10">
    <source>
        <dbReference type="ARBA" id="ARBA00023002"/>
    </source>
</evidence>
<comment type="similarity">
    <text evidence="4">Belongs to the peroxidase family. Ascorbate peroxidase subfamily.</text>
</comment>
<protein>
    <recommendedName>
        <fullName evidence="5">peroxidase</fullName>
        <ecNumber evidence="5">1.11.1.7</ecNumber>
    </recommendedName>
</protein>
<organism evidence="18 19">
    <name type="scientific">Gossypium australe</name>
    <dbReference type="NCBI Taxonomy" id="47621"/>
    <lineage>
        <taxon>Eukaryota</taxon>
        <taxon>Viridiplantae</taxon>
        <taxon>Streptophyta</taxon>
        <taxon>Embryophyta</taxon>
        <taxon>Tracheophyta</taxon>
        <taxon>Spermatophyta</taxon>
        <taxon>Magnoliopsida</taxon>
        <taxon>eudicotyledons</taxon>
        <taxon>Gunneridae</taxon>
        <taxon>Pentapetalae</taxon>
        <taxon>rosids</taxon>
        <taxon>malvids</taxon>
        <taxon>Malvales</taxon>
        <taxon>Malvaceae</taxon>
        <taxon>Malvoideae</taxon>
        <taxon>Gossypium</taxon>
    </lineage>
</organism>
<evidence type="ECO:0000256" key="16">
    <source>
        <dbReference type="SAM" id="SignalP"/>
    </source>
</evidence>
<dbReference type="GO" id="GO:0042744">
    <property type="term" value="P:hydrogen peroxide catabolic process"/>
    <property type="evidence" value="ECO:0007669"/>
    <property type="project" value="InterPro"/>
</dbReference>
<dbReference type="OrthoDB" id="2113341at2759"/>
<dbReference type="Pfam" id="PF00141">
    <property type="entry name" value="peroxidase"/>
    <property type="match status" value="6"/>
</dbReference>
<feature type="binding site" evidence="14">
    <location>
        <position position="1320"/>
    </location>
    <ligand>
        <name>substrate</name>
    </ligand>
</feature>
<keyword evidence="13" id="KW-0325">Glycoprotein</keyword>
<evidence type="ECO:0000256" key="4">
    <source>
        <dbReference type="ARBA" id="ARBA00006873"/>
    </source>
</evidence>
<evidence type="ECO:0000256" key="13">
    <source>
        <dbReference type="ARBA" id="ARBA00023180"/>
    </source>
</evidence>
<dbReference type="GO" id="GO:0006979">
    <property type="term" value="P:response to oxidative stress"/>
    <property type="evidence" value="ECO:0007669"/>
    <property type="project" value="InterPro"/>
</dbReference>
<keyword evidence="6 18" id="KW-0575">Peroxidase</keyword>
<evidence type="ECO:0000256" key="3">
    <source>
        <dbReference type="ARBA" id="ARBA00002322"/>
    </source>
</evidence>
<dbReference type="Proteomes" id="UP000325315">
    <property type="component" value="Unassembled WGS sequence"/>
</dbReference>
<evidence type="ECO:0000256" key="9">
    <source>
        <dbReference type="ARBA" id="ARBA00022837"/>
    </source>
</evidence>
<keyword evidence="10" id="KW-0560">Oxidoreductase</keyword>
<comment type="function">
    <text evidence="3">Removal of H(2)O(2), oxidation of toxic reductants, biosynthesis and degradation of lignin, suberization, auxin catabolism, response to environmental stresses such as wounding, pathogen attack and oxidative stress. These functions might be dependent on each isozyme/isoform in each plant tissue.</text>
</comment>
<comment type="cofactor">
    <cofactor evidence="15">
        <name>Ca(2+)</name>
        <dbReference type="ChEBI" id="CHEBI:29108"/>
    </cofactor>
    <text evidence="15">Binds 2 calcium ions per subunit.</text>
</comment>
<dbReference type="InterPro" id="IPR033905">
    <property type="entry name" value="Secretory_peroxidase"/>
</dbReference>
<feature type="binding site" evidence="15">
    <location>
        <position position="1227"/>
    </location>
    <ligand>
        <name>Ca(2+)</name>
        <dbReference type="ChEBI" id="CHEBI:29108"/>
        <label>1</label>
    </ligand>
</feature>
<dbReference type="CDD" id="cd00693">
    <property type="entry name" value="secretory_peroxidase"/>
    <property type="match status" value="4"/>
</dbReference>
<dbReference type="EMBL" id="SMMG02000012">
    <property type="protein sequence ID" value="KAA3454638.1"/>
    <property type="molecule type" value="Genomic_DNA"/>
</dbReference>
<evidence type="ECO:0000256" key="12">
    <source>
        <dbReference type="ARBA" id="ARBA00023157"/>
    </source>
</evidence>
<keyword evidence="19" id="KW-1185">Reference proteome</keyword>
<dbReference type="InterPro" id="IPR019794">
    <property type="entry name" value="Peroxidases_AS"/>
</dbReference>
<accession>A0A5B6UBC9</accession>
<evidence type="ECO:0000256" key="1">
    <source>
        <dbReference type="ARBA" id="ARBA00000189"/>
    </source>
</evidence>
<dbReference type="SUPFAM" id="SSF48113">
    <property type="entry name" value="Heme-dependent peroxidases"/>
    <property type="match status" value="5"/>
</dbReference>
<evidence type="ECO:0000256" key="8">
    <source>
        <dbReference type="ARBA" id="ARBA00022723"/>
    </source>
</evidence>
<feature type="domain" description="Plant heme peroxidase family profile" evidence="17">
    <location>
        <begin position="242"/>
        <end position="534"/>
    </location>
</feature>
<feature type="domain" description="Plant heme peroxidase family profile" evidence="17">
    <location>
        <begin position="804"/>
        <end position="1089"/>
    </location>
</feature>
<dbReference type="Gene3D" id="1.10.420.10">
    <property type="entry name" value="Peroxidase, domain 2"/>
    <property type="match status" value="4"/>
</dbReference>
<sequence>MACRFNLLLYAFLWLALATTVFSLSPKFYDKVCPQALPVIKKVVEAAVHREPRMGASLLRLHFHDCFVNSDFESEKNVRDNLNFMRGFEVVNQIKAKVDRNYGRPVEFCTDILALTARDLVVVVGGPTWNVGLELRPKPKRSCSSLLWSYYWIVTIIYIATNIDPTFVKERRVTCPRIGGNANLAPLGPTTARFDTRYFKNLVQQKGLLTSDQALFNGGSTDKLIKTYSLNPKAFWDATSFSLSPNFYHNVCPQALPAIKRVVEAAVHKERRMGASLLRLHFHDCFVNGCDGSLLLDSTSFETEKNARGNLNSVRGFEVVDQIKAEVDRVCGRPVVACADILAVAARDSVVALGGPTWKVRLGRRDSTAASRTLADSVLPSASMDLPALINNFKNQGLNKRDLVALSGGHTIGLSQCVIFRNRIYNATNIDPAFAKERRATCPRTGGNTNLAPFDPTPTRFDTAYFKNLVKERGLLTSDQALFSGGSTDKLVETYSKNPNAFWVDFGKSMIRMGNIKPLTGKQGQIRINCRKRIVEATVHREPRMGASLLRLHFHDCFVNGCDGSLLLDSTSAFETEKNARGNFNSVRGFEVVDQIKTEVDRVCGRPVVSCADILAVAARDSVLALGGPTWKVRLGRRDSTTASRALADSVLPSASMDLPALISNFKNQGLNTRDLVALSGGHTIGLSQCVIFRNRIYNATNIDPTFAKERRETCPRTGGNTNLAPFDPTPARFDTAYFKNLVKERGLLTSDQALFSGGSTDKLVETYSKNPDTFWFDFVKSMIKMGNIKPLTGNQGQIPTAFSLSPNFYHNVCPQALPAIKRVVEAAVHKERRLGASLLRLHFHDCFVNGCDGSLLLDSTSSFETEKNARGNLNSVRGFEVVDQIKAEVDRVCGRPVVSCADILAVAARDSVVALGGPTWKVRLGRRDSTAASRTLADSVLPSASMDLPALINNFKNQGLNKRDLVALSGGHTIGLSQCVIFRNRIYNATNIDPAFAKERRATCPRTGGNTNLAPFDPTPTRFDTAYFKNLVKERGLLTSDQALFSGGSTDKLVETYSKNPNAFWVDFGKSMIRMGNIKPLTGKQGRIVEAAVHREPRMGASLLRLHFHDCFVNNGLELIFLVFQGCDGSLLLDSTSAFETEKNARGNFNSVRGFEVVDQIKTEVDRVCGRPVVSCADILAVAARDSVLAVMSNSSIFFIVKNVSTALRKKKIFLNQNYCGCSSEVRHGRRDLTTASRALADSVLPSASMDLPALISNFKNQGLNTRDLVALFGGHTIGLSQCVIFRNRIYNATNIDPTFAKERRETCPRTGGNTNLAPFDPTPARFDTAYFKNLVKERGLLTSDQALFSGGSTDKLVETYSKNPDTFWFDFGKSMIKMGNIKPLTGNQGQIRVNCRKVN</sequence>
<evidence type="ECO:0000256" key="15">
    <source>
        <dbReference type="PIRSR" id="PIRSR600823-3"/>
    </source>
</evidence>
<dbReference type="GO" id="GO:0020037">
    <property type="term" value="F:heme binding"/>
    <property type="evidence" value="ECO:0007669"/>
    <property type="project" value="InterPro"/>
</dbReference>
<keyword evidence="7" id="KW-0349">Heme</keyword>
<dbReference type="PANTHER" id="PTHR31388:SF225">
    <property type="entry name" value="PEROXIDASE"/>
    <property type="match status" value="1"/>
</dbReference>
<evidence type="ECO:0000313" key="19">
    <source>
        <dbReference type="Proteomes" id="UP000325315"/>
    </source>
</evidence>
<dbReference type="PRINTS" id="PR00458">
    <property type="entry name" value="PEROXIDASE"/>
</dbReference>
<name>A0A5B6UBC9_9ROSI</name>
<dbReference type="PROSITE" id="PS00436">
    <property type="entry name" value="PEROXIDASE_2"/>
    <property type="match status" value="5"/>
</dbReference>
<dbReference type="EC" id="1.11.1.7" evidence="5"/>
<keyword evidence="11" id="KW-0408">Iron</keyword>
<gene>
    <name evidence="18" type="ORF">EPI10_017737</name>
</gene>
<evidence type="ECO:0000256" key="14">
    <source>
        <dbReference type="PIRSR" id="PIRSR600823-2"/>
    </source>
</evidence>
<proteinExistence type="inferred from homology"/>
<dbReference type="PROSITE" id="PS50873">
    <property type="entry name" value="PEROXIDASE_4"/>
    <property type="match status" value="5"/>
</dbReference>
<dbReference type="GO" id="GO:0046872">
    <property type="term" value="F:metal ion binding"/>
    <property type="evidence" value="ECO:0007669"/>
    <property type="project" value="UniProtKB-KW"/>
</dbReference>
<keyword evidence="9 15" id="KW-0106">Calcium</keyword>
<evidence type="ECO:0000313" key="18">
    <source>
        <dbReference type="EMBL" id="KAA3454638.1"/>
    </source>
</evidence>
<comment type="catalytic activity">
    <reaction evidence="1">
        <text>2 a phenolic donor + H2O2 = 2 a phenolic radical donor + 2 H2O</text>
        <dbReference type="Rhea" id="RHEA:56136"/>
        <dbReference type="ChEBI" id="CHEBI:15377"/>
        <dbReference type="ChEBI" id="CHEBI:16240"/>
        <dbReference type="ChEBI" id="CHEBI:139520"/>
        <dbReference type="ChEBI" id="CHEBI:139521"/>
        <dbReference type="EC" id="1.11.1.7"/>
    </reaction>
</comment>
<evidence type="ECO:0000256" key="2">
    <source>
        <dbReference type="ARBA" id="ARBA00001970"/>
    </source>
</evidence>
<dbReference type="InterPro" id="IPR019793">
    <property type="entry name" value="Peroxidases_heam-ligand_BS"/>
</dbReference>
<feature type="domain" description="Plant heme peroxidase family profile" evidence="17">
    <location>
        <begin position="23"/>
        <end position="243"/>
    </location>
</feature>
<feature type="domain" description="Plant heme peroxidase family profile" evidence="17">
    <location>
        <begin position="1090"/>
        <end position="1401"/>
    </location>
</feature>
<dbReference type="InterPro" id="IPR002016">
    <property type="entry name" value="Haem_peroxidase"/>
</dbReference>
<dbReference type="PROSITE" id="PS00435">
    <property type="entry name" value="PEROXIDASE_1"/>
    <property type="match status" value="3"/>
</dbReference>
<dbReference type="InterPro" id="IPR000823">
    <property type="entry name" value="Peroxidase_pln"/>
</dbReference>
<comment type="caution">
    <text evidence="18">The sequence shown here is derived from an EMBL/GenBank/DDBJ whole genome shotgun (WGS) entry which is preliminary data.</text>
</comment>
<feature type="signal peptide" evidence="16">
    <location>
        <begin position="1"/>
        <end position="18"/>
    </location>
</feature>
<keyword evidence="16" id="KW-0732">Signal</keyword>
<evidence type="ECO:0000256" key="11">
    <source>
        <dbReference type="ARBA" id="ARBA00023004"/>
    </source>
</evidence>
<dbReference type="PRINTS" id="PR00461">
    <property type="entry name" value="PLPEROXIDASE"/>
</dbReference>
<feature type="chain" id="PRO_5023122035" description="peroxidase" evidence="16">
    <location>
        <begin position="19"/>
        <end position="1401"/>
    </location>
</feature>
<dbReference type="FunFam" id="1.10.420.10:FF:000001">
    <property type="entry name" value="Peroxidase"/>
    <property type="match status" value="4"/>
</dbReference>
<feature type="domain" description="Plant heme peroxidase family profile" evidence="17">
    <location>
        <begin position="532"/>
        <end position="799"/>
    </location>
</feature>
<dbReference type="PANTHER" id="PTHR31388">
    <property type="entry name" value="PEROXIDASE 72-RELATED"/>
    <property type="match status" value="1"/>
</dbReference>
<comment type="cofactor">
    <cofactor evidence="2">
        <name>heme b</name>
        <dbReference type="ChEBI" id="CHEBI:60344"/>
    </cofactor>
</comment>
<dbReference type="FunFam" id="1.10.520.10:FF:000009">
    <property type="entry name" value="Peroxidase"/>
    <property type="match status" value="2"/>
</dbReference>
<dbReference type="GO" id="GO:0140825">
    <property type="term" value="F:lactoperoxidase activity"/>
    <property type="evidence" value="ECO:0007669"/>
    <property type="project" value="UniProtKB-EC"/>
</dbReference>
<evidence type="ECO:0000259" key="17">
    <source>
        <dbReference type="PROSITE" id="PS50873"/>
    </source>
</evidence>
<keyword evidence="12" id="KW-1015">Disulfide bond</keyword>
<dbReference type="Gene3D" id="1.10.520.10">
    <property type="match status" value="5"/>
</dbReference>
<evidence type="ECO:0000256" key="5">
    <source>
        <dbReference type="ARBA" id="ARBA00012313"/>
    </source>
</evidence>
<dbReference type="InterPro" id="IPR010255">
    <property type="entry name" value="Haem_peroxidase_sf"/>
</dbReference>
<evidence type="ECO:0000256" key="6">
    <source>
        <dbReference type="ARBA" id="ARBA00022559"/>
    </source>
</evidence>
<reference evidence="19" key="1">
    <citation type="journal article" date="2019" name="Plant Biotechnol. J.">
        <title>Genome sequencing of the Australian wild diploid species Gossypium australe highlights disease resistance and delayed gland morphogenesis.</title>
        <authorList>
            <person name="Cai Y."/>
            <person name="Cai X."/>
            <person name="Wang Q."/>
            <person name="Wang P."/>
            <person name="Zhang Y."/>
            <person name="Cai C."/>
            <person name="Xu Y."/>
            <person name="Wang K."/>
            <person name="Zhou Z."/>
            <person name="Wang C."/>
            <person name="Geng S."/>
            <person name="Li B."/>
            <person name="Dong Q."/>
            <person name="Hou Y."/>
            <person name="Wang H."/>
            <person name="Ai P."/>
            <person name="Liu Z."/>
            <person name="Yi F."/>
            <person name="Sun M."/>
            <person name="An G."/>
            <person name="Cheng J."/>
            <person name="Zhang Y."/>
            <person name="Shi Q."/>
            <person name="Xie Y."/>
            <person name="Shi X."/>
            <person name="Chang Y."/>
            <person name="Huang F."/>
            <person name="Chen Y."/>
            <person name="Hong S."/>
            <person name="Mi L."/>
            <person name="Sun Q."/>
            <person name="Zhang L."/>
            <person name="Zhou B."/>
            <person name="Peng R."/>
            <person name="Zhang X."/>
            <person name="Liu F."/>
        </authorList>
    </citation>
    <scope>NUCLEOTIDE SEQUENCE [LARGE SCALE GENOMIC DNA]</scope>
    <source>
        <strain evidence="19">cv. PA1801</strain>
    </source>
</reference>
<keyword evidence="8 15" id="KW-0479">Metal-binding</keyword>
<evidence type="ECO:0000256" key="7">
    <source>
        <dbReference type="ARBA" id="ARBA00022617"/>
    </source>
</evidence>